<evidence type="ECO:0000313" key="1">
    <source>
        <dbReference type="EMBL" id="KAK4004806.1"/>
    </source>
</evidence>
<dbReference type="Proteomes" id="UP001234178">
    <property type="component" value="Unassembled WGS sequence"/>
</dbReference>
<comment type="caution">
    <text evidence="1">The sequence shown here is derived from an EMBL/GenBank/DDBJ whole genome shotgun (WGS) entry which is preliminary data.</text>
</comment>
<name>A0ABQ9YVY4_9CRUS</name>
<reference evidence="1 2" key="1">
    <citation type="journal article" date="2023" name="Nucleic Acids Res.">
        <title>The hologenome of Daphnia magna reveals possible DNA methylation and microbiome-mediated evolution of the host genome.</title>
        <authorList>
            <person name="Chaturvedi A."/>
            <person name="Li X."/>
            <person name="Dhandapani V."/>
            <person name="Marshall H."/>
            <person name="Kissane S."/>
            <person name="Cuenca-Cambronero M."/>
            <person name="Asole G."/>
            <person name="Calvet F."/>
            <person name="Ruiz-Romero M."/>
            <person name="Marangio P."/>
            <person name="Guigo R."/>
            <person name="Rago D."/>
            <person name="Mirbahai L."/>
            <person name="Eastwood N."/>
            <person name="Colbourne J.K."/>
            <person name="Zhou J."/>
            <person name="Mallon E."/>
            <person name="Orsini L."/>
        </authorList>
    </citation>
    <scope>NUCLEOTIDE SEQUENCE [LARGE SCALE GENOMIC DNA]</scope>
    <source>
        <strain evidence="1">LRV0_1</strain>
    </source>
</reference>
<accession>A0ABQ9YVY4</accession>
<gene>
    <name evidence="1" type="ORF">OUZ56_006530</name>
</gene>
<proteinExistence type="predicted"/>
<organism evidence="1 2">
    <name type="scientific">Daphnia magna</name>
    <dbReference type="NCBI Taxonomy" id="35525"/>
    <lineage>
        <taxon>Eukaryota</taxon>
        <taxon>Metazoa</taxon>
        <taxon>Ecdysozoa</taxon>
        <taxon>Arthropoda</taxon>
        <taxon>Crustacea</taxon>
        <taxon>Branchiopoda</taxon>
        <taxon>Diplostraca</taxon>
        <taxon>Cladocera</taxon>
        <taxon>Anomopoda</taxon>
        <taxon>Daphniidae</taxon>
        <taxon>Daphnia</taxon>
    </lineage>
</organism>
<sequence length="164" mass="18235">MAVLGGKEFPVALPLHVLNHTVLTADCNKELSKPPIAMLKQDFLFLAARISWISDNKERLSHGYNVQVSKDRHIAKTSSGGLGNHCITPSVLSRLRDSVEYLVAMMVGSLPSFNLSTHLERFMQYFRANTFIGRTRQHTTLGSSCLVLTIGSVESFHIFISHLP</sequence>
<protein>
    <submittedName>
        <fullName evidence="1">Uncharacterized protein</fullName>
    </submittedName>
</protein>
<evidence type="ECO:0000313" key="2">
    <source>
        <dbReference type="Proteomes" id="UP001234178"/>
    </source>
</evidence>
<keyword evidence="2" id="KW-1185">Reference proteome</keyword>
<dbReference type="EMBL" id="JAOYFB010000001">
    <property type="protein sequence ID" value="KAK4004806.1"/>
    <property type="molecule type" value="Genomic_DNA"/>
</dbReference>